<protein>
    <recommendedName>
        <fullName evidence="7">Peptidase S8/S53 domain-containing protein</fullName>
    </recommendedName>
</protein>
<feature type="active site" description="Charge relay system" evidence="5">
    <location>
        <position position="803"/>
    </location>
</feature>
<evidence type="ECO:0000259" key="7">
    <source>
        <dbReference type="Pfam" id="PF00082"/>
    </source>
</evidence>
<evidence type="ECO:0000256" key="3">
    <source>
        <dbReference type="ARBA" id="ARBA00022801"/>
    </source>
</evidence>
<dbReference type="AlphaFoldDB" id="A0A6A6W2T7"/>
<dbReference type="InterPro" id="IPR036852">
    <property type="entry name" value="Peptidase_S8/S53_dom_sf"/>
</dbReference>
<dbReference type="PANTHER" id="PTHR43806">
    <property type="entry name" value="PEPTIDASE S8"/>
    <property type="match status" value="1"/>
</dbReference>
<dbReference type="PROSITE" id="PS51892">
    <property type="entry name" value="SUBTILASE"/>
    <property type="match status" value="1"/>
</dbReference>
<sequence length="1175" mass="127174">MRRIPLAVGERAQYTYPRKQYVYKWYEVFCFNTRSYGHIGNLSESQPIPYATFLSISSVCCPFHGSADCASIVVGDSTVQTYHIRVAPFLLLLSFSYLPLQRHSFRLNMVSHMFISSDMQAFCLLWLMSHYALGFSTDVLGFTSSIASQLESPRDGISRTFPTYVLSYSAQGVRPSQGAQDPGTAPVLSSSTSETLDSSAAESLPLSSTLTLTSSDLQSTTISTIHTSALGVSPKTYGNIPISTSISSSTRSSSPTLSHPASFSFHPSSQPALSPSKSVSMVTESTSSGQLPSTGPIVASSSAVDVSQTDQISTPLSQDTATFQVHLPLVISTKIMANGATSMVMVTGTPPLITPSPGTAPMADDWKKIETPIAAEIDSITYMLPIHGTKKVKHINNDNKLQVMELSFGEIKIFTEGDKSPVVWKIPSDLSGTGILIQPSSGTGSAIRALRGSRSLKKHKSLLDAFKDLTRSASDAVKAVNSVTDSATKFIDSGFKDADEVFSSMTATIQEVTGILEDTSGMASDFGIELSQLSTSGVGNMPAAGAKVFDAYESASGIIDLLRPLEKITRSLRGSPGFNGPGTDVAKLLFGNVFTKGGATGVVSLTVTSGALLPLAIIEYDENGPISGSLPSLEASPSSTSQIEDSKPKKQYSISTQDGTSLATYRAFLATLPDTIVYSYDQTTWPHVNRQLLGIKLTDEQAKVVRNVPIVRSCFERQPSRRMMLSENFNRYAAPELKIPTFDSRRLRRDGASPVDRNVRFITRKYAPDHLQLLSQAKKGEPKKPGYLYHEKLGQGATVYIFDSGFDPDHPELAQGERLEKPQFWVVPNHLALSNAPGKNPSKWAPEDLTDYYGTNPGGPNGMEGVRAGYIGHGVSVAAAAVGIENGVAPKANLIGIKIVNAQQMTVPPGDPNFPPGEHYCGQNLEWHALEYALDKAIEDVILNNRQGKAVFNFSWFFPAVAGVQNTRQVEIDAFNALFDAMKKPLDDLGILVTIAAGNDADSDEVSLQKINTMIPSNLETEDSAYLVVGGVDNEGRVLNWASVADYRSRDPQIRIYAQASELMLGWSGREFDGTPMGGYTFMDGTSYSAPMIAGLGAYFMSLDTDCEEVRNDRSSPGGLTGSKWKKYIIRHGHELYPGNEYMNGKPYFTQDYYSEIKVGYNRAPLRICSAIHGP</sequence>
<feature type="region of interest" description="Disordered" evidence="6">
    <location>
        <begin position="245"/>
        <end position="299"/>
    </location>
</feature>
<keyword evidence="9" id="KW-1185">Reference proteome</keyword>
<dbReference type="Gene3D" id="3.40.50.200">
    <property type="entry name" value="Peptidase S8/S53 domain"/>
    <property type="match status" value="1"/>
</dbReference>
<dbReference type="EMBL" id="ML996575">
    <property type="protein sequence ID" value="KAF2756306.1"/>
    <property type="molecule type" value="Genomic_DNA"/>
</dbReference>
<evidence type="ECO:0000256" key="4">
    <source>
        <dbReference type="ARBA" id="ARBA00022825"/>
    </source>
</evidence>
<dbReference type="RefSeq" id="XP_033598757.1">
    <property type="nucleotide sequence ID" value="XM_033749805.1"/>
</dbReference>
<feature type="region of interest" description="Disordered" evidence="6">
    <location>
        <begin position="628"/>
        <end position="653"/>
    </location>
</feature>
<dbReference type="GO" id="GO:0004252">
    <property type="term" value="F:serine-type endopeptidase activity"/>
    <property type="evidence" value="ECO:0007669"/>
    <property type="project" value="UniProtKB-UniRule"/>
</dbReference>
<keyword evidence="4 5" id="KW-0720">Serine protease</keyword>
<feature type="active site" description="Charge relay system" evidence="5">
    <location>
        <position position="1087"/>
    </location>
</feature>
<dbReference type="CDD" id="cd00306">
    <property type="entry name" value="Peptidases_S8_S53"/>
    <property type="match status" value="1"/>
</dbReference>
<feature type="region of interest" description="Disordered" evidence="6">
    <location>
        <begin position="173"/>
        <end position="194"/>
    </location>
</feature>
<accession>A0A6A6W2T7</accession>
<proteinExistence type="inferred from homology"/>
<dbReference type="InterPro" id="IPR050131">
    <property type="entry name" value="Peptidase_S8_subtilisin-like"/>
</dbReference>
<dbReference type="GeneID" id="54490859"/>
<feature type="compositionally biased region" description="Polar residues" evidence="6">
    <location>
        <begin position="273"/>
        <end position="299"/>
    </location>
</feature>
<reference evidence="8" key="1">
    <citation type="journal article" date="2020" name="Stud. Mycol.">
        <title>101 Dothideomycetes genomes: a test case for predicting lifestyles and emergence of pathogens.</title>
        <authorList>
            <person name="Haridas S."/>
            <person name="Albert R."/>
            <person name="Binder M."/>
            <person name="Bloem J."/>
            <person name="Labutti K."/>
            <person name="Salamov A."/>
            <person name="Andreopoulos B."/>
            <person name="Baker S."/>
            <person name="Barry K."/>
            <person name="Bills G."/>
            <person name="Bluhm B."/>
            <person name="Cannon C."/>
            <person name="Castanera R."/>
            <person name="Culley D."/>
            <person name="Daum C."/>
            <person name="Ezra D."/>
            <person name="Gonzalez J."/>
            <person name="Henrissat B."/>
            <person name="Kuo A."/>
            <person name="Liang C."/>
            <person name="Lipzen A."/>
            <person name="Lutzoni F."/>
            <person name="Magnuson J."/>
            <person name="Mondo S."/>
            <person name="Nolan M."/>
            <person name="Ohm R."/>
            <person name="Pangilinan J."/>
            <person name="Park H.-J."/>
            <person name="Ramirez L."/>
            <person name="Alfaro M."/>
            <person name="Sun H."/>
            <person name="Tritt A."/>
            <person name="Yoshinaga Y."/>
            <person name="Zwiers L.-H."/>
            <person name="Turgeon B."/>
            <person name="Goodwin S."/>
            <person name="Spatafora J."/>
            <person name="Crous P."/>
            <person name="Grigoriev I."/>
        </authorList>
    </citation>
    <scope>NUCLEOTIDE SEQUENCE</scope>
    <source>
        <strain evidence="8">CBS 121739</strain>
    </source>
</reference>
<feature type="compositionally biased region" description="Low complexity" evidence="6">
    <location>
        <begin position="245"/>
        <end position="272"/>
    </location>
</feature>
<dbReference type="InterPro" id="IPR015500">
    <property type="entry name" value="Peptidase_S8_subtilisin-rel"/>
</dbReference>
<dbReference type="Proteomes" id="UP000799437">
    <property type="component" value="Unassembled WGS sequence"/>
</dbReference>
<dbReference type="PRINTS" id="PR00723">
    <property type="entry name" value="SUBTILISIN"/>
</dbReference>
<evidence type="ECO:0000313" key="8">
    <source>
        <dbReference type="EMBL" id="KAF2756306.1"/>
    </source>
</evidence>
<evidence type="ECO:0000256" key="2">
    <source>
        <dbReference type="ARBA" id="ARBA00022670"/>
    </source>
</evidence>
<dbReference type="InterPro" id="IPR023828">
    <property type="entry name" value="Peptidase_S8_Ser-AS"/>
</dbReference>
<dbReference type="Pfam" id="PF00082">
    <property type="entry name" value="Peptidase_S8"/>
    <property type="match status" value="1"/>
</dbReference>
<gene>
    <name evidence="8" type="ORF">EJ05DRAFT_61384</name>
</gene>
<dbReference type="OrthoDB" id="3946663at2759"/>
<name>A0A6A6W2T7_9PEZI</name>
<evidence type="ECO:0000313" key="9">
    <source>
        <dbReference type="Proteomes" id="UP000799437"/>
    </source>
</evidence>
<dbReference type="PROSITE" id="PS00138">
    <property type="entry name" value="SUBTILASE_SER"/>
    <property type="match status" value="1"/>
</dbReference>
<dbReference type="SUPFAM" id="SSF52743">
    <property type="entry name" value="Subtilisin-like"/>
    <property type="match status" value="1"/>
</dbReference>
<evidence type="ECO:0000256" key="6">
    <source>
        <dbReference type="SAM" id="MobiDB-lite"/>
    </source>
</evidence>
<dbReference type="GO" id="GO:0006508">
    <property type="term" value="P:proteolysis"/>
    <property type="evidence" value="ECO:0007669"/>
    <property type="project" value="UniProtKB-KW"/>
</dbReference>
<comment type="similarity">
    <text evidence="1 5">Belongs to the peptidase S8 family.</text>
</comment>
<dbReference type="InterPro" id="IPR000209">
    <property type="entry name" value="Peptidase_S8/S53_dom"/>
</dbReference>
<keyword evidence="2 5" id="KW-0645">Protease</keyword>
<organism evidence="8 9">
    <name type="scientific">Pseudovirgaria hyperparasitica</name>
    <dbReference type="NCBI Taxonomy" id="470096"/>
    <lineage>
        <taxon>Eukaryota</taxon>
        <taxon>Fungi</taxon>
        <taxon>Dikarya</taxon>
        <taxon>Ascomycota</taxon>
        <taxon>Pezizomycotina</taxon>
        <taxon>Dothideomycetes</taxon>
        <taxon>Dothideomycetes incertae sedis</taxon>
        <taxon>Acrospermales</taxon>
        <taxon>Acrospermaceae</taxon>
        <taxon>Pseudovirgaria</taxon>
    </lineage>
</organism>
<feature type="domain" description="Peptidase S8/S53" evidence="7">
    <location>
        <begin position="794"/>
        <end position="1103"/>
    </location>
</feature>
<keyword evidence="3 5" id="KW-0378">Hydrolase</keyword>
<evidence type="ECO:0000256" key="5">
    <source>
        <dbReference type="PROSITE-ProRule" id="PRU01240"/>
    </source>
</evidence>
<dbReference type="PANTHER" id="PTHR43806:SF11">
    <property type="entry name" value="CEREVISIN-RELATED"/>
    <property type="match status" value="1"/>
</dbReference>
<feature type="active site" description="Charge relay system" evidence="5">
    <location>
        <position position="873"/>
    </location>
</feature>
<evidence type="ECO:0000256" key="1">
    <source>
        <dbReference type="ARBA" id="ARBA00011073"/>
    </source>
</evidence>